<dbReference type="OrthoDB" id="122579at2759"/>
<reference evidence="4 5" key="1">
    <citation type="submission" date="2018-08" db="EMBL/GenBank/DDBJ databases">
        <title>Genomic investigation of the strawberry pathogen Phytophthora fragariae indicates pathogenicity is determined by transcriptional variation in three key races.</title>
        <authorList>
            <person name="Adams T.M."/>
            <person name="Armitage A.D."/>
            <person name="Sobczyk M.K."/>
            <person name="Bates H.J."/>
            <person name="Dunwell J.M."/>
            <person name="Nellist C.F."/>
            <person name="Harrison R.J."/>
        </authorList>
    </citation>
    <scope>NUCLEOTIDE SEQUENCE [LARGE SCALE GENOMIC DNA]</scope>
    <source>
        <strain evidence="3 5">BC-1</strain>
        <strain evidence="2 4">NOV-27</strain>
    </source>
</reference>
<evidence type="ECO:0000313" key="3">
    <source>
        <dbReference type="EMBL" id="KAE9199313.1"/>
    </source>
</evidence>
<evidence type="ECO:0008006" key="6">
    <source>
        <dbReference type="Google" id="ProtNLM"/>
    </source>
</evidence>
<name>A0A6A3VJQ4_9STRA</name>
<evidence type="ECO:0000313" key="2">
    <source>
        <dbReference type="EMBL" id="KAE9166542.1"/>
    </source>
</evidence>
<dbReference type="AlphaFoldDB" id="A0A6A3VJQ4"/>
<comment type="caution">
    <text evidence="2">The sequence shown here is derived from an EMBL/GenBank/DDBJ whole genome shotgun (WGS) entry which is preliminary data.</text>
</comment>
<dbReference type="SUPFAM" id="SSF50630">
    <property type="entry name" value="Acid proteases"/>
    <property type="match status" value="1"/>
</dbReference>
<evidence type="ECO:0000313" key="5">
    <source>
        <dbReference type="Proteomes" id="UP000440367"/>
    </source>
</evidence>
<evidence type="ECO:0000313" key="4">
    <source>
        <dbReference type="Proteomes" id="UP000433483"/>
    </source>
</evidence>
<organism evidence="2 4">
    <name type="scientific">Phytophthora fragariae</name>
    <dbReference type="NCBI Taxonomy" id="53985"/>
    <lineage>
        <taxon>Eukaryota</taxon>
        <taxon>Sar</taxon>
        <taxon>Stramenopiles</taxon>
        <taxon>Oomycota</taxon>
        <taxon>Peronosporomycetes</taxon>
        <taxon>Peronosporales</taxon>
        <taxon>Peronosporaceae</taxon>
        <taxon>Phytophthora</taxon>
    </lineage>
</organism>
<feature type="compositionally biased region" description="Basic and acidic residues" evidence="1">
    <location>
        <begin position="58"/>
        <end position="78"/>
    </location>
</feature>
<feature type="compositionally biased region" description="Basic and acidic residues" evidence="1">
    <location>
        <begin position="145"/>
        <end position="159"/>
    </location>
</feature>
<sequence>MGQEGLRVERVVTTNVTAVATDVTTMMNEVMKGLRRDAATRDSDHAVRYVATVRPTRAAEKYVSEERKQQVRDEDGRTRRVQPVASAGEDAVPVGVSDTGEGASSTDVEGPAMTMNSGDVMKASVAAVQRKRDGAKRAQARKKAAAREQEQRRLDSDVLVRRRQADADEALRELEDRRQRRAKARGVDEPAQPLEPVRVSLVQRASRGTEEVTSNDDDATYVEADDGLPTATIGVSGLQRTVKLDSGARYTVAGTNWVAYGDRVSCTAPVDFVEGIGGLLLDVVGVWRFVMMNVFGETVTVDACIIKGCEDEFLIGVDFMRSHEAVMDFRENELRYRENERLVVIPFRTFDSPTSGRIAAVRVARKMHLTSRSVTPIELAVVAKNGEKGVFVPTTRLGSVMLAATVTEVQNGKVWIPAINGSDGRVKLPSKKILGTWVPLDEDVAVLEVNGELDHTNLRRWLDELGDADTPLDDEDDVQIGVEDDESRQLMIRLLRVFQGLMVNTSACPPATRGKLNITLTPATPHL</sequence>
<dbReference type="Proteomes" id="UP000433483">
    <property type="component" value="Unassembled WGS sequence"/>
</dbReference>
<evidence type="ECO:0000256" key="1">
    <source>
        <dbReference type="SAM" id="MobiDB-lite"/>
    </source>
</evidence>
<proteinExistence type="predicted"/>
<dbReference type="Gene3D" id="2.40.70.10">
    <property type="entry name" value="Acid Proteases"/>
    <property type="match status" value="1"/>
</dbReference>
<keyword evidence="4" id="KW-1185">Reference proteome</keyword>
<dbReference type="EMBL" id="QXGD01001777">
    <property type="protein sequence ID" value="KAE9199313.1"/>
    <property type="molecule type" value="Genomic_DNA"/>
</dbReference>
<feature type="region of interest" description="Disordered" evidence="1">
    <location>
        <begin position="171"/>
        <end position="191"/>
    </location>
</feature>
<accession>A0A6A3VJQ4</accession>
<dbReference type="EMBL" id="QXGB01004355">
    <property type="protein sequence ID" value="KAE9166542.1"/>
    <property type="molecule type" value="Genomic_DNA"/>
</dbReference>
<dbReference type="InterPro" id="IPR021109">
    <property type="entry name" value="Peptidase_aspartic_dom_sf"/>
</dbReference>
<gene>
    <name evidence="3" type="ORF">PF002_g22184</name>
    <name evidence="2" type="ORF">PF005_g29164</name>
</gene>
<protein>
    <recommendedName>
        <fullName evidence="6">Peptidase A2 domain-containing protein</fullName>
    </recommendedName>
</protein>
<feature type="region of interest" description="Disordered" evidence="1">
    <location>
        <begin position="58"/>
        <end position="115"/>
    </location>
</feature>
<dbReference type="Proteomes" id="UP000440367">
    <property type="component" value="Unassembled WGS sequence"/>
</dbReference>
<feature type="region of interest" description="Disordered" evidence="1">
    <location>
        <begin position="127"/>
        <end position="159"/>
    </location>
</feature>